<name>V8NLJ9_OPHHA</name>
<evidence type="ECO:0000313" key="2">
    <source>
        <dbReference type="Proteomes" id="UP000018936"/>
    </source>
</evidence>
<gene>
    <name evidence="1" type="primary">ANKRD24</name>
    <name evidence="1" type="ORF">L345_11394</name>
</gene>
<comment type="caution">
    <text evidence="1">The sequence shown here is derived from an EMBL/GenBank/DDBJ whole genome shotgun (WGS) entry which is preliminary data.</text>
</comment>
<dbReference type="AlphaFoldDB" id="V8NLJ9"/>
<dbReference type="OrthoDB" id="341259at2759"/>
<feature type="non-terminal residue" evidence="1">
    <location>
        <position position="1"/>
    </location>
</feature>
<accession>V8NLJ9</accession>
<keyword evidence="2" id="KW-1185">Reference proteome</keyword>
<sequence>MKERDICIRVELFQKMTPKQPNHLALLLFPELLGQMEQLHWVFQVGWAGKVREKSYLAYPPSDAVGFQSQDWNKNDEKLLQAVEFNDADRVSSLLLRKNLVPTKLDMEGKSA</sequence>
<dbReference type="EMBL" id="AZIM01003031">
    <property type="protein sequence ID" value="ETE62851.1"/>
    <property type="molecule type" value="Genomic_DNA"/>
</dbReference>
<dbReference type="Proteomes" id="UP000018936">
    <property type="component" value="Unassembled WGS sequence"/>
</dbReference>
<reference evidence="1 2" key="1">
    <citation type="journal article" date="2013" name="Proc. Natl. Acad. Sci. U.S.A.">
        <title>The king cobra genome reveals dynamic gene evolution and adaptation in the snake venom system.</title>
        <authorList>
            <person name="Vonk F.J."/>
            <person name="Casewell N.R."/>
            <person name="Henkel C.V."/>
            <person name="Heimberg A.M."/>
            <person name="Jansen H.J."/>
            <person name="McCleary R.J."/>
            <person name="Kerkkamp H.M."/>
            <person name="Vos R.A."/>
            <person name="Guerreiro I."/>
            <person name="Calvete J.J."/>
            <person name="Wuster W."/>
            <person name="Woods A.E."/>
            <person name="Logan J.M."/>
            <person name="Harrison R.A."/>
            <person name="Castoe T.A."/>
            <person name="de Koning A.P."/>
            <person name="Pollock D.D."/>
            <person name="Yandell M."/>
            <person name="Calderon D."/>
            <person name="Renjifo C."/>
            <person name="Currier R.B."/>
            <person name="Salgado D."/>
            <person name="Pla D."/>
            <person name="Sanz L."/>
            <person name="Hyder A.S."/>
            <person name="Ribeiro J.M."/>
            <person name="Arntzen J.W."/>
            <person name="van den Thillart G.E."/>
            <person name="Boetzer M."/>
            <person name="Pirovano W."/>
            <person name="Dirks R.P."/>
            <person name="Spaink H.P."/>
            <person name="Duboule D."/>
            <person name="McGlinn E."/>
            <person name="Kini R.M."/>
            <person name="Richardson M.K."/>
        </authorList>
    </citation>
    <scope>NUCLEOTIDE SEQUENCE</scope>
    <source>
        <tissue evidence="1">Blood</tissue>
    </source>
</reference>
<evidence type="ECO:0000313" key="1">
    <source>
        <dbReference type="EMBL" id="ETE62851.1"/>
    </source>
</evidence>
<protein>
    <submittedName>
        <fullName evidence="1">Ankyrin repeat domain-containing protein 24</fullName>
    </submittedName>
</protein>
<proteinExistence type="predicted"/>
<organism evidence="1 2">
    <name type="scientific">Ophiophagus hannah</name>
    <name type="common">King cobra</name>
    <name type="synonym">Naja hannah</name>
    <dbReference type="NCBI Taxonomy" id="8665"/>
    <lineage>
        <taxon>Eukaryota</taxon>
        <taxon>Metazoa</taxon>
        <taxon>Chordata</taxon>
        <taxon>Craniata</taxon>
        <taxon>Vertebrata</taxon>
        <taxon>Euteleostomi</taxon>
        <taxon>Lepidosauria</taxon>
        <taxon>Squamata</taxon>
        <taxon>Bifurcata</taxon>
        <taxon>Unidentata</taxon>
        <taxon>Episquamata</taxon>
        <taxon>Toxicofera</taxon>
        <taxon>Serpentes</taxon>
        <taxon>Colubroidea</taxon>
        <taxon>Elapidae</taxon>
        <taxon>Elapinae</taxon>
        <taxon>Ophiophagus</taxon>
    </lineage>
</organism>